<gene>
    <name evidence="2" type="ORF">ACFQ5M_08955</name>
</gene>
<dbReference type="HAMAP" id="MF_01575">
    <property type="entry name" value="UPF0398"/>
    <property type="match status" value="1"/>
</dbReference>
<dbReference type="PANTHER" id="PTHR38440">
    <property type="entry name" value="UPF0398 PROTEIN YPSA"/>
    <property type="match status" value="1"/>
</dbReference>
<sequence length="183" mass="21262">MKNLWLTGYRSYELNIFDDQDPKLKIIKYALKSQLLAALDQGLDWVITGGQLGVEQWGIQVVKALKTTYPELRVAAMLPFQDFGSQWNEKNQSQLAQIVSLADFSKTVSPQPYKNPQQLKQYQQFMLAHTDGALLVYDPEQPGKPKFDYEVIKRHQENQDYDLTLIDMYTLEDISQDWQENLL</sequence>
<comment type="caution">
    <text evidence="2">The sequence shown here is derived from an EMBL/GenBank/DDBJ whole genome shotgun (WGS) entry which is preliminary data.</text>
</comment>
<evidence type="ECO:0000313" key="2">
    <source>
        <dbReference type="EMBL" id="MFD1672225.1"/>
    </source>
</evidence>
<dbReference type="RefSeq" id="WP_125714827.1">
    <property type="nucleotide sequence ID" value="NZ_JBHTOP010000023.1"/>
</dbReference>
<comment type="similarity">
    <text evidence="1">Belongs to the UPF0398 family.</text>
</comment>
<organism evidence="2 3">
    <name type="scientific">Agrilactobacillus yilanensis</name>
    <dbReference type="NCBI Taxonomy" id="2485997"/>
    <lineage>
        <taxon>Bacteria</taxon>
        <taxon>Bacillati</taxon>
        <taxon>Bacillota</taxon>
        <taxon>Bacilli</taxon>
        <taxon>Lactobacillales</taxon>
        <taxon>Lactobacillaceae</taxon>
        <taxon>Agrilactobacillus</taxon>
    </lineage>
</organism>
<keyword evidence="3" id="KW-1185">Reference proteome</keyword>
<dbReference type="EMBL" id="JBHTOP010000023">
    <property type="protein sequence ID" value="MFD1672225.1"/>
    <property type="molecule type" value="Genomic_DNA"/>
</dbReference>
<dbReference type="Gene3D" id="3.40.50.450">
    <property type="match status" value="1"/>
</dbReference>
<evidence type="ECO:0000313" key="3">
    <source>
        <dbReference type="Proteomes" id="UP001597267"/>
    </source>
</evidence>
<dbReference type="Proteomes" id="UP001597267">
    <property type="component" value="Unassembled WGS sequence"/>
</dbReference>
<accession>A0ABW4J8E7</accession>
<dbReference type="NCBIfam" id="NF010181">
    <property type="entry name" value="PRK13660.1"/>
    <property type="match status" value="1"/>
</dbReference>
<dbReference type="PANTHER" id="PTHR38440:SF1">
    <property type="entry name" value="UPF0398 PROTEIN SPR0331"/>
    <property type="match status" value="1"/>
</dbReference>
<dbReference type="InterPro" id="IPR010697">
    <property type="entry name" value="YspA"/>
</dbReference>
<protein>
    <recommendedName>
        <fullName evidence="1">UPF0398 protein ACFQ5M_08955</fullName>
    </recommendedName>
</protein>
<dbReference type="Pfam" id="PF06908">
    <property type="entry name" value="YpsA"/>
    <property type="match status" value="1"/>
</dbReference>
<dbReference type="PIRSF" id="PIRSF021290">
    <property type="entry name" value="DUF1273"/>
    <property type="match status" value="1"/>
</dbReference>
<evidence type="ECO:0000256" key="1">
    <source>
        <dbReference type="HAMAP-Rule" id="MF_01575"/>
    </source>
</evidence>
<reference evidence="3" key="1">
    <citation type="journal article" date="2019" name="Int. J. Syst. Evol. Microbiol.">
        <title>The Global Catalogue of Microorganisms (GCM) 10K type strain sequencing project: providing services to taxonomists for standard genome sequencing and annotation.</title>
        <authorList>
            <consortium name="The Broad Institute Genomics Platform"/>
            <consortium name="The Broad Institute Genome Sequencing Center for Infectious Disease"/>
            <person name="Wu L."/>
            <person name="Ma J."/>
        </authorList>
    </citation>
    <scope>NUCLEOTIDE SEQUENCE [LARGE SCALE GENOMIC DNA]</scope>
    <source>
        <strain evidence="3">CCM 8896</strain>
    </source>
</reference>
<proteinExistence type="inferred from homology"/>
<name>A0ABW4J8E7_9LACO</name>
<dbReference type="SUPFAM" id="SSF102405">
    <property type="entry name" value="MCP/YpsA-like"/>
    <property type="match status" value="1"/>
</dbReference>